<organism evidence="3 4">
    <name type="scientific">Streptomyces lonegramiae</name>
    <dbReference type="NCBI Taxonomy" id="3075524"/>
    <lineage>
        <taxon>Bacteria</taxon>
        <taxon>Bacillati</taxon>
        <taxon>Actinomycetota</taxon>
        <taxon>Actinomycetes</taxon>
        <taxon>Kitasatosporales</taxon>
        <taxon>Streptomycetaceae</taxon>
        <taxon>Streptomyces</taxon>
    </lineage>
</organism>
<dbReference type="RefSeq" id="WP_311729894.1">
    <property type="nucleotide sequence ID" value="NZ_JAVRFD010000033.1"/>
</dbReference>
<dbReference type="PROSITE" id="PS50994">
    <property type="entry name" value="INTEGRASE"/>
    <property type="match status" value="1"/>
</dbReference>
<sequence length="407" mass="45331">MIVSLVYQVARKLLAFPALLLRRDAAKDAELLVLRHENAVLRRQLTRPVRYEPADRLWFAALSSLIPRCRWANAFPVTPATLLAWHRRLIARKWDHSKRRARPGRPPTARVVKALVLRLAKENPRWGCRRIQGELIRLGHPVGSTTVWEILTAAGIDPAPRRGGPTWREFLTAQAESIIACDFLYVDLIDLRRVYALVFLEHDTRRLHIAGVTAHPTGPWAVQQARDLAIELGVRVESLRFLIRDRDAKYTESFDAVFAADDIEVVPTAPRTPRMNAHCERVIGTLRREVLDHLLIWNETHARQILDAYAQHYNRHRVPFGNSSLLLGGGLARHHGLLEPWPGDRFSGVPGGSETARGPGVAAAAGRIQGSETVGTAARERGAAQATVGTGAVRASRSTVVRGSCPR</sequence>
<feature type="compositionally biased region" description="Low complexity" evidence="1">
    <location>
        <begin position="383"/>
        <end position="395"/>
    </location>
</feature>
<protein>
    <submittedName>
        <fullName evidence="3">Integrase core domain-containing protein</fullName>
    </submittedName>
</protein>
<dbReference type="InterPro" id="IPR012337">
    <property type="entry name" value="RNaseH-like_sf"/>
</dbReference>
<dbReference type="Gene3D" id="3.30.420.10">
    <property type="entry name" value="Ribonuclease H-like superfamily/Ribonuclease H"/>
    <property type="match status" value="1"/>
</dbReference>
<comment type="caution">
    <text evidence="3">The sequence shown here is derived from an EMBL/GenBank/DDBJ whole genome shotgun (WGS) entry which is preliminary data.</text>
</comment>
<dbReference type="InterPro" id="IPR036397">
    <property type="entry name" value="RNaseH_sf"/>
</dbReference>
<feature type="region of interest" description="Disordered" evidence="1">
    <location>
        <begin position="372"/>
        <end position="407"/>
    </location>
</feature>
<evidence type="ECO:0000259" key="2">
    <source>
        <dbReference type="PROSITE" id="PS50994"/>
    </source>
</evidence>
<evidence type="ECO:0000313" key="4">
    <source>
        <dbReference type="Proteomes" id="UP001180754"/>
    </source>
</evidence>
<dbReference type="SUPFAM" id="SSF53098">
    <property type="entry name" value="Ribonuclease H-like"/>
    <property type="match status" value="1"/>
</dbReference>
<gene>
    <name evidence="3" type="ORF">RND15_42670</name>
</gene>
<accession>A0ABU2XUW5</accession>
<feature type="domain" description="Integrase catalytic" evidence="2">
    <location>
        <begin position="161"/>
        <end position="350"/>
    </location>
</feature>
<proteinExistence type="predicted"/>
<dbReference type="Proteomes" id="UP001180754">
    <property type="component" value="Unassembled WGS sequence"/>
</dbReference>
<evidence type="ECO:0000256" key="1">
    <source>
        <dbReference type="SAM" id="MobiDB-lite"/>
    </source>
</evidence>
<dbReference type="EMBL" id="JAVRFD010000033">
    <property type="protein sequence ID" value="MDT0549330.1"/>
    <property type="molecule type" value="Genomic_DNA"/>
</dbReference>
<dbReference type="Pfam" id="PF13683">
    <property type="entry name" value="rve_3"/>
    <property type="match status" value="1"/>
</dbReference>
<reference evidence="3" key="1">
    <citation type="submission" date="2024-05" db="EMBL/GenBank/DDBJ databases">
        <title>30 novel species of actinomycetes from the DSMZ collection.</title>
        <authorList>
            <person name="Nouioui I."/>
        </authorList>
    </citation>
    <scope>NUCLEOTIDE SEQUENCE</scope>
    <source>
        <strain evidence="3">DSM 41529</strain>
    </source>
</reference>
<name>A0ABU2XUW5_9ACTN</name>
<dbReference type="InterPro" id="IPR001584">
    <property type="entry name" value="Integrase_cat-core"/>
</dbReference>
<evidence type="ECO:0000313" key="3">
    <source>
        <dbReference type="EMBL" id="MDT0549330.1"/>
    </source>
</evidence>
<keyword evidence="4" id="KW-1185">Reference proteome</keyword>